<organism evidence="1 2">
    <name type="scientific">Pararhizobium capsulatum DSM 1112</name>
    <dbReference type="NCBI Taxonomy" id="1121113"/>
    <lineage>
        <taxon>Bacteria</taxon>
        <taxon>Pseudomonadati</taxon>
        <taxon>Pseudomonadota</taxon>
        <taxon>Alphaproteobacteria</taxon>
        <taxon>Hyphomicrobiales</taxon>
        <taxon>Rhizobiaceae</taxon>
        <taxon>Rhizobium/Agrobacterium group</taxon>
        <taxon>Pararhizobium</taxon>
    </lineage>
</organism>
<evidence type="ECO:0000313" key="1">
    <source>
        <dbReference type="EMBL" id="MDQ0321491.1"/>
    </source>
</evidence>
<comment type="caution">
    <text evidence="1">The sequence shown here is derived from an EMBL/GenBank/DDBJ whole genome shotgun (WGS) entry which is preliminary data.</text>
</comment>
<reference evidence="1 2" key="1">
    <citation type="submission" date="2023-07" db="EMBL/GenBank/DDBJ databases">
        <title>Genomic Encyclopedia of Type Strains, Phase IV (KMG-IV): sequencing the most valuable type-strain genomes for metagenomic binning, comparative biology and taxonomic classification.</title>
        <authorList>
            <person name="Goeker M."/>
        </authorList>
    </citation>
    <scope>NUCLEOTIDE SEQUENCE [LARGE SCALE GENOMIC DNA]</scope>
    <source>
        <strain evidence="1 2">DSM 1112</strain>
    </source>
</reference>
<protein>
    <submittedName>
        <fullName evidence="1">Uncharacterized protein</fullName>
    </submittedName>
</protein>
<proteinExistence type="predicted"/>
<sequence length="69" mass="7325">MKARRTGSGAALALCIRWDEGTKVVLAGIWCIPSLLKATDYNSNMTKATRFKLSGAGAFKGSGNGVMHH</sequence>
<name>A0ABU0BTA5_9HYPH</name>
<evidence type="ECO:0000313" key="2">
    <source>
        <dbReference type="Proteomes" id="UP001230207"/>
    </source>
</evidence>
<dbReference type="Proteomes" id="UP001230207">
    <property type="component" value="Unassembled WGS sequence"/>
</dbReference>
<keyword evidence="2" id="KW-1185">Reference proteome</keyword>
<accession>A0ABU0BTA5</accession>
<gene>
    <name evidence="1" type="ORF">QO002_003629</name>
</gene>
<dbReference type="EMBL" id="JAUSVF010000001">
    <property type="protein sequence ID" value="MDQ0321491.1"/>
    <property type="molecule type" value="Genomic_DNA"/>
</dbReference>